<evidence type="ECO:0000256" key="1">
    <source>
        <dbReference type="SAM" id="Phobius"/>
    </source>
</evidence>
<evidence type="ECO:0000313" key="2">
    <source>
        <dbReference type="EMBL" id="MBX48063.1"/>
    </source>
</evidence>
<reference evidence="2" key="1">
    <citation type="submission" date="2018-02" db="EMBL/GenBank/DDBJ databases">
        <title>Rhizophora mucronata_Transcriptome.</title>
        <authorList>
            <person name="Meera S.P."/>
            <person name="Sreeshan A."/>
            <person name="Augustine A."/>
        </authorList>
    </citation>
    <scope>NUCLEOTIDE SEQUENCE</scope>
    <source>
        <tissue evidence="2">Leaf</tissue>
    </source>
</reference>
<feature type="transmembrane region" description="Helical" evidence="1">
    <location>
        <begin position="12"/>
        <end position="32"/>
    </location>
</feature>
<name>A0A2P2P012_RHIMU</name>
<keyword evidence="1" id="KW-0812">Transmembrane</keyword>
<keyword evidence="1" id="KW-0472">Membrane</keyword>
<proteinExistence type="predicted"/>
<dbReference type="AlphaFoldDB" id="A0A2P2P012"/>
<accession>A0A2P2P012</accession>
<dbReference type="EMBL" id="GGEC01067579">
    <property type="protein sequence ID" value="MBX48063.1"/>
    <property type="molecule type" value="Transcribed_RNA"/>
</dbReference>
<sequence length="34" mass="4132">MMSTTQIKGNTTILCFFHWTVWFSYVSNVIHYKF</sequence>
<keyword evidence="1" id="KW-1133">Transmembrane helix</keyword>
<organism evidence="2">
    <name type="scientific">Rhizophora mucronata</name>
    <name type="common">Asiatic mangrove</name>
    <dbReference type="NCBI Taxonomy" id="61149"/>
    <lineage>
        <taxon>Eukaryota</taxon>
        <taxon>Viridiplantae</taxon>
        <taxon>Streptophyta</taxon>
        <taxon>Embryophyta</taxon>
        <taxon>Tracheophyta</taxon>
        <taxon>Spermatophyta</taxon>
        <taxon>Magnoliopsida</taxon>
        <taxon>eudicotyledons</taxon>
        <taxon>Gunneridae</taxon>
        <taxon>Pentapetalae</taxon>
        <taxon>rosids</taxon>
        <taxon>fabids</taxon>
        <taxon>Malpighiales</taxon>
        <taxon>Rhizophoraceae</taxon>
        <taxon>Rhizophora</taxon>
    </lineage>
</organism>
<protein>
    <submittedName>
        <fullName evidence="2">Uncharacterized protein</fullName>
    </submittedName>
</protein>